<dbReference type="Gene3D" id="1.10.1790.10">
    <property type="entry name" value="PRD domain"/>
    <property type="match status" value="1"/>
</dbReference>
<reference evidence="2 3" key="1">
    <citation type="submission" date="2020-08" db="EMBL/GenBank/DDBJ databases">
        <authorList>
            <person name="Liu C."/>
            <person name="Sun Q."/>
        </authorList>
    </citation>
    <scope>NUCLEOTIDE SEQUENCE [LARGE SCALE GENOMIC DNA]</scope>
    <source>
        <strain evidence="2 3">NSJ-61</strain>
    </source>
</reference>
<proteinExistence type="predicted"/>
<dbReference type="InterPro" id="IPR011608">
    <property type="entry name" value="PRD"/>
</dbReference>
<dbReference type="KEGG" id="ehn:H9Q80_02415"/>
<dbReference type="RefSeq" id="WP_117453978.1">
    <property type="nucleotide sequence ID" value="NZ_CP060636.1"/>
</dbReference>
<dbReference type="AlphaFoldDB" id="A0A7G9GPU5"/>
<protein>
    <submittedName>
        <fullName evidence="2">PRD domain-containing protein</fullName>
    </submittedName>
</protein>
<name>A0A7G9GPU5_9FIRM</name>
<feature type="domain" description="PRD" evidence="1">
    <location>
        <begin position="10"/>
        <end position="113"/>
    </location>
</feature>
<dbReference type="SUPFAM" id="SSF63520">
    <property type="entry name" value="PTS-regulatory domain, PRD"/>
    <property type="match status" value="1"/>
</dbReference>
<dbReference type="EMBL" id="CP060636">
    <property type="protein sequence ID" value="QNM12827.1"/>
    <property type="molecule type" value="Genomic_DNA"/>
</dbReference>
<accession>A0A7G9GPU5</accession>
<gene>
    <name evidence="2" type="ORF">H9Q80_02415</name>
</gene>
<evidence type="ECO:0000313" key="2">
    <source>
        <dbReference type="EMBL" id="QNM12827.1"/>
    </source>
</evidence>
<dbReference type="Pfam" id="PF00874">
    <property type="entry name" value="PRD"/>
    <property type="match status" value="1"/>
</dbReference>
<dbReference type="Proteomes" id="UP000515856">
    <property type="component" value="Chromosome"/>
</dbReference>
<sequence>MLKERMDILQQASVISQEVSDYVKQVIDLLEPSFSEKESGMEMFTTHLAMATQRIINQDEVEQLDEAIWNDVLKSPCYDLAEQTFITIEEMAPCKFPEGEKRFLMMHLCNLHQ</sequence>
<dbReference type="GO" id="GO:0006355">
    <property type="term" value="P:regulation of DNA-templated transcription"/>
    <property type="evidence" value="ECO:0007669"/>
    <property type="project" value="InterPro"/>
</dbReference>
<keyword evidence="3" id="KW-1185">Reference proteome</keyword>
<evidence type="ECO:0000259" key="1">
    <source>
        <dbReference type="PROSITE" id="PS51372"/>
    </source>
</evidence>
<dbReference type="PROSITE" id="PS51372">
    <property type="entry name" value="PRD_2"/>
    <property type="match status" value="1"/>
</dbReference>
<dbReference type="InterPro" id="IPR036634">
    <property type="entry name" value="PRD_sf"/>
</dbReference>
<organism evidence="2 3">
    <name type="scientific">[Eubacterium] hominis</name>
    <dbReference type="NCBI Taxonomy" id="2764325"/>
    <lineage>
        <taxon>Bacteria</taxon>
        <taxon>Bacillati</taxon>
        <taxon>Bacillota</taxon>
        <taxon>Erysipelotrichia</taxon>
        <taxon>Erysipelotrichales</taxon>
        <taxon>Erysipelotrichaceae</taxon>
        <taxon>Amedibacillus</taxon>
    </lineage>
</organism>
<evidence type="ECO:0000313" key="3">
    <source>
        <dbReference type="Proteomes" id="UP000515856"/>
    </source>
</evidence>